<evidence type="ECO:0000313" key="8">
    <source>
        <dbReference type="EMBL" id="KZS13123.1"/>
    </source>
</evidence>
<keyword evidence="4" id="KW-0732">Signal</keyword>
<dbReference type="OrthoDB" id="416618at2759"/>
<evidence type="ECO:0000256" key="2">
    <source>
        <dbReference type="ARBA" id="ARBA00006618"/>
    </source>
</evidence>
<dbReference type="Pfam" id="PF13965">
    <property type="entry name" value="SID-1_RNA_chan"/>
    <property type="match status" value="1"/>
</dbReference>
<dbReference type="PANTHER" id="PTHR12185">
    <property type="entry name" value="SID1 TRANSMEMBRANE FAMILY MEMEBER"/>
    <property type="match status" value="1"/>
</dbReference>
<evidence type="ECO:0000256" key="7">
    <source>
        <dbReference type="ARBA" id="ARBA00023180"/>
    </source>
</evidence>
<comment type="similarity">
    <text evidence="2">Belongs to the SID1 family.</text>
</comment>
<dbReference type="AlphaFoldDB" id="A0A164WBL4"/>
<keyword evidence="6" id="KW-0472">Membrane</keyword>
<keyword evidence="9" id="KW-1185">Reference proteome</keyword>
<dbReference type="InterPro" id="IPR025958">
    <property type="entry name" value="SID1_TM_fam"/>
</dbReference>
<protein>
    <submittedName>
        <fullName evidence="8">Uncharacterized protein</fullName>
    </submittedName>
</protein>
<dbReference type="STRING" id="35525.A0A164WBL4"/>
<proteinExistence type="inferred from homology"/>
<evidence type="ECO:0000313" key="9">
    <source>
        <dbReference type="Proteomes" id="UP000076858"/>
    </source>
</evidence>
<evidence type="ECO:0000256" key="6">
    <source>
        <dbReference type="ARBA" id="ARBA00023136"/>
    </source>
</evidence>
<evidence type="ECO:0000256" key="4">
    <source>
        <dbReference type="ARBA" id="ARBA00022729"/>
    </source>
</evidence>
<organism evidence="8 9">
    <name type="scientific">Daphnia magna</name>
    <dbReference type="NCBI Taxonomy" id="35525"/>
    <lineage>
        <taxon>Eukaryota</taxon>
        <taxon>Metazoa</taxon>
        <taxon>Ecdysozoa</taxon>
        <taxon>Arthropoda</taxon>
        <taxon>Crustacea</taxon>
        <taxon>Branchiopoda</taxon>
        <taxon>Diplostraca</taxon>
        <taxon>Cladocera</taxon>
        <taxon>Anomopoda</taxon>
        <taxon>Daphniidae</taxon>
        <taxon>Daphnia</taxon>
    </lineage>
</organism>
<dbReference type="GO" id="GO:0005886">
    <property type="term" value="C:plasma membrane"/>
    <property type="evidence" value="ECO:0007669"/>
    <property type="project" value="TreeGrafter"/>
</dbReference>
<dbReference type="GO" id="GO:0051033">
    <property type="term" value="F:RNA transmembrane transporter activity"/>
    <property type="evidence" value="ECO:0007669"/>
    <property type="project" value="TreeGrafter"/>
</dbReference>
<reference evidence="8 9" key="1">
    <citation type="submission" date="2016-03" db="EMBL/GenBank/DDBJ databases">
        <title>EvidentialGene: Evidence-directed Construction of Genes on Genomes.</title>
        <authorList>
            <person name="Gilbert D.G."/>
            <person name="Choi J.-H."/>
            <person name="Mockaitis K."/>
            <person name="Colbourne J."/>
            <person name="Pfrender M."/>
        </authorList>
    </citation>
    <scope>NUCLEOTIDE SEQUENCE [LARGE SCALE GENOMIC DNA]</scope>
    <source>
        <strain evidence="8 9">Xinb3</strain>
        <tissue evidence="8">Complete organism</tissue>
    </source>
</reference>
<gene>
    <name evidence="8" type="ORF">APZ42_021876</name>
</gene>
<dbReference type="Proteomes" id="UP000076858">
    <property type="component" value="Unassembled WGS sequence"/>
</dbReference>
<evidence type="ECO:0000256" key="5">
    <source>
        <dbReference type="ARBA" id="ARBA00022989"/>
    </source>
</evidence>
<dbReference type="EMBL" id="LRGB01001274">
    <property type="protein sequence ID" value="KZS13123.1"/>
    <property type="molecule type" value="Genomic_DNA"/>
</dbReference>
<name>A0A164WBL4_9CRUS</name>
<dbReference type="GO" id="GO:0003725">
    <property type="term" value="F:double-stranded RNA binding"/>
    <property type="evidence" value="ECO:0007669"/>
    <property type="project" value="TreeGrafter"/>
</dbReference>
<keyword evidence="5" id="KW-1133">Transmembrane helix</keyword>
<evidence type="ECO:0000256" key="1">
    <source>
        <dbReference type="ARBA" id="ARBA00004141"/>
    </source>
</evidence>
<keyword evidence="7" id="KW-0325">Glycoprotein</keyword>
<accession>A0A164WBL4</accession>
<keyword evidence="3" id="KW-0812">Transmembrane</keyword>
<dbReference type="GO" id="GO:0005764">
    <property type="term" value="C:lysosome"/>
    <property type="evidence" value="ECO:0007669"/>
    <property type="project" value="TreeGrafter"/>
</dbReference>
<comment type="subcellular location">
    <subcellularLocation>
        <location evidence="1">Membrane</location>
        <topology evidence="1">Multi-pass membrane protein</topology>
    </subcellularLocation>
</comment>
<comment type="caution">
    <text evidence="8">The sequence shown here is derived from an EMBL/GenBank/DDBJ whole genome shotgun (WGS) entry which is preliminary data.</text>
</comment>
<sequence length="342" mass="39032">MDNATKIKLLSIIALITILLVTYLAALHIDSLAKARYVFKRNSRSVVGKDLSYNSNLVSRYKQKVRTEVIDAKVNQKYSLTINSTYEYIFQYSYKQNLLENQALSVQIFSQLASREDPILVVVRQQKAVLSWQLPLLLETSNGWQEYSSVSRQLCTEPLDRNVSVEHEFFLDVSTSDPENLSFVASVSPIADFVVGLNENHTVALTASEPKYYRFRFPEDIENVLLTVMSDDNYCMSVSVQNLSCPVFDMDRDLKYGGIWQTVMSKTGMTISVMTGQVSSNSKPKSYINLDIAVKIHDLDLKLNEVEEYHVRFYLGLIVLRVIEIHIGYHKTNLIPYNSKPP</sequence>
<dbReference type="PANTHER" id="PTHR12185:SF14">
    <property type="entry name" value="CHOLESTEROL UPTAKE PROTEIN 1"/>
    <property type="match status" value="1"/>
</dbReference>
<evidence type="ECO:0000256" key="3">
    <source>
        <dbReference type="ARBA" id="ARBA00022692"/>
    </source>
</evidence>